<evidence type="ECO:0000313" key="2">
    <source>
        <dbReference type="EMBL" id="KKS47784.1"/>
    </source>
</evidence>
<comment type="caution">
    <text evidence="2">The sequence shown here is derived from an EMBL/GenBank/DDBJ whole genome shotgun (WGS) entry which is preliminary data.</text>
</comment>
<protein>
    <submittedName>
        <fullName evidence="2">Uncharacterized protein</fullName>
    </submittedName>
</protein>
<dbReference type="AlphaFoldDB" id="A0A0G0ZGG8"/>
<name>A0A0G0ZGG8_9BACT</name>
<sequence>MPTNADGEYVRGKPDDLVEEAMLRRPRKKRYAFNEELGREKSKYAPLRPTYNRFNPRQRR</sequence>
<reference evidence="2 3" key="1">
    <citation type="journal article" date="2015" name="Nature">
        <title>rRNA introns, odd ribosomes, and small enigmatic genomes across a large radiation of phyla.</title>
        <authorList>
            <person name="Brown C.T."/>
            <person name="Hug L.A."/>
            <person name="Thomas B.C."/>
            <person name="Sharon I."/>
            <person name="Castelle C.J."/>
            <person name="Singh A."/>
            <person name="Wilkins M.J."/>
            <person name="Williams K.H."/>
            <person name="Banfield J.F."/>
        </authorList>
    </citation>
    <scope>NUCLEOTIDE SEQUENCE [LARGE SCALE GENOMIC DNA]</scope>
</reference>
<feature type="region of interest" description="Disordered" evidence="1">
    <location>
        <begin position="34"/>
        <end position="60"/>
    </location>
</feature>
<dbReference type="STRING" id="1618659.UV11_C0013G0008"/>
<accession>A0A0G0ZGG8</accession>
<evidence type="ECO:0000313" key="3">
    <source>
        <dbReference type="Proteomes" id="UP000034036"/>
    </source>
</evidence>
<proteinExistence type="predicted"/>
<evidence type="ECO:0000256" key="1">
    <source>
        <dbReference type="SAM" id="MobiDB-lite"/>
    </source>
</evidence>
<dbReference type="Proteomes" id="UP000034036">
    <property type="component" value="Unassembled WGS sequence"/>
</dbReference>
<feature type="compositionally biased region" description="Basic and acidic residues" evidence="1">
    <location>
        <begin position="34"/>
        <end position="43"/>
    </location>
</feature>
<gene>
    <name evidence="2" type="ORF">UV11_C0013G0008</name>
</gene>
<dbReference type="EMBL" id="LCDF01000013">
    <property type="protein sequence ID" value="KKS47784.1"/>
    <property type="molecule type" value="Genomic_DNA"/>
</dbReference>
<organism evidence="2 3">
    <name type="scientific">Candidatus Giovannonibacteria bacterium GW2011_GWF2_42_19</name>
    <dbReference type="NCBI Taxonomy" id="1618659"/>
    <lineage>
        <taxon>Bacteria</taxon>
        <taxon>Candidatus Giovannoniibacteriota</taxon>
    </lineage>
</organism>